<reference evidence="4" key="1">
    <citation type="submission" date="2023-07" db="EMBL/GenBank/DDBJ databases">
        <title>Sequencing the genomes of 1000 actinobacteria strains.</title>
        <authorList>
            <person name="Klenk H.-P."/>
        </authorList>
    </citation>
    <scope>NUCLEOTIDE SEQUENCE</scope>
    <source>
        <strain evidence="4">DSM 107476</strain>
    </source>
</reference>
<gene>
    <name evidence="4" type="ORF">J2S39_000191</name>
</gene>
<proteinExistence type="inferred from homology"/>
<feature type="transmembrane region" description="Helical" evidence="2">
    <location>
        <begin position="37"/>
        <end position="54"/>
    </location>
</feature>
<dbReference type="GO" id="GO:0032259">
    <property type="term" value="P:methylation"/>
    <property type="evidence" value="ECO:0007669"/>
    <property type="project" value="UniProtKB-KW"/>
</dbReference>
<keyword evidence="2" id="KW-1133">Transmembrane helix</keyword>
<dbReference type="PANTHER" id="PTHR30487:SF0">
    <property type="entry name" value="PREPILIN LEADER PEPTIDASE_N-METHYLTRANSFERASE-RELATED"/>
    <property type="match status" value="1"/>
</dbReference>
<dbReference type="InterPro" id="IPR050882">
    <property type="entry name" value="Prepilin_peptidase/N-MTase"/>
</dbReference>
<dbReference type="Pfam" id="PF01478">
    <property type="entry name" value="Peptidase_A24"/>
    <property type="match status" value="1"/>
</dbReference>
<feature type="transmembrane region" description="Helical" evidence="2">
    <location>
        <begin position="87"/>
        <end position="105"/>
    </location>
</feature>
<keyword evidence="4" id="KW-0808">Transferase</keyword>
<comment type="similarity">
    <text evidence="1">Belongs to the peptidase A24 family.</text>
</comment>
<dbReference type="Gene3D" id="1.20.120.1220">
    <property type="match status" value="1"/>
</dbReference>
<feature type="transmembrane region" description="Helical" evidence="2">
    <location>
        <begin position="117"/>
        <end position="139"/>
    </location>
</feature>
<dbReference type="Proteomes" id="UP001180840">
    <property type="component" value="Unassembled WGS sequence"/>
</dbReference>
<dbReference type="EC" id="3.4.23.43" evidence="4"/>
<comment type="caution">
    <text evidence="4">The sequence shown here is derived from an EMBL/GenBank/DDBJ whole genome shotgun (WGS) entry which is preliminary data.</text>
</comment>
<dbReference type="EMBL" id="JAVDXZ010000001">
    <property type="protein sequence ID" value="MDR7328515.1"/>
    <property type="molecule type" value="Genomic_DNA"/>
</dbReference>
<name>A0ABU1ZUA7_9CORY</name>
<keyword evidence="4" id="KW-0489">Methyltransferase</keyword>
<feature type="transmembrane region" description="Helical" evidence="2">
    <location>
        <begin position="159"/>
        <end position="182"/>
    </location>
</feature>
<organism evidence="4 5">
    <name type="scientific">Corynebacterium guangdongense</name>
    <dbReference type="NCBI Taxonomy" id="1783348"/>
    <lineage>
        <taxon>Bacteria</taxon>
        <taxon>Bacillati</taxon>
        <taxon>Actinomycetota</taxon>
        <taxon>Actinomycetes</taxon>
        <taxon>Mycobacteriales</taxon>
        <taxon>Corynebacteriaceae</taxon>
        <taxon>Corynebacterium</taxon>
    </lineage>
</organism>
<evidence type="ECO:0000313" key="5">
    <source>
        <dbReference type="Proteomes" id="UP001180840"/>
    </source>
</evidence>
<dbReference type="RefSeq" id="WP_290197372.1">
    <property type="nucleotide sequence ID" value="NZ_CP047654.1"/>
</dbReference>
<evidence type="ECO:0000259" key="3">
    <source>
        <dbReference type="Pfam" id="PF01478"/>
    </source>
</evidence>
<protein>
    <submittedName>
        <fullName evidence="4">Leader peptidase (Prepilin peptidase)/N-methyltransferase</fullName>
        <ecNumber evidence="4">2.1.1.-</ecNumber>
        <ecNumber evidence="4">3.4.23.43</ecNumber>
    </submittedName>
</protein>
<keyword evidence="2" id="KW-0812">Transmembrane</keyword>
<dbReference type="EC" id="2.1.1.-" evidence="4"/>
<evidence type="ECO:0000256" key="2">
    <source>
        <dbReference type="SAM" id="Phobius"/>
    </source>
</evidence>
<dbReference type="PANTHER" id="PTHR30487">
    <property type="entry name" value="TYPE 4 PREPILIN-LIKE PROTEINS LEADER PEPTIDE-PROCESSING ENZYME"/>
    <property type="match status" value="1"/>
</dbReference>
<feature type="domain" description="Prepilin type IV endopeptidase peptidase" evidence="3">
    <location>
        <begin position="72"/>
        <end position="177"/>
    </location>
</feature>
<feature type="transmembrane region" description="Helical" evidence="2">
    <location>
        <begin position="194"/>
        <end position="210"/>
    </location>
</feature>
<dbReference type="GO" id="GO:0004190">
    <property type="term" value="F:aspartic-type endopeptidase activity"/>
    <property type="evidence" value="ECO:0007669"/>
    <property type="project" value="UniProtKB-EC"/>
</dbReference>
<evidence type="ECO:0000313" key="4">
    <source>
        <dbReference type="EMBL" id="MDR7328515.1"/>
    </source>
</evidence>
<keyword evidence="4" id="KW-0378">Hydrolase</keyword>
<keyword evidence="2" id="KW-0472">Membrane</keyword>
<dbReference type="GO" id="GO:0008168">
    <property type="term" value="F:methyltransferase activity"/>
    <property type="evidence" value="ECO:0007669"/>
    <property type="project" value="UniProtKB-KW"/>
</dbReference>
<sequence>MSVLVTVLAAGLAAVAAELLSGQLRTYIPQPAGWVRSRPHVLLAALAGAGAAVLAEGWGELIAFTAAAVGGALLVVIDLAVHRLPDRIVGATLLALLGGLLVAAAGGETGWEQWGRALLAGAALFGGYFLLAWIAPAGLGLGDVKFAAVIGVFLGWFGWQQVAAGTLLAFAFNAVVAVGVLVSRRGGRGTDIPFGPWMVAGAVAAVILLGS</sequence>
<keyword evidence="5" id="KW-1185">Reference proteome</keyword>
<evidence type="ECO:0000256" key="1">
    <source>
        <dbReference type="ARBA" id="ARBA00005801"/>
    </source>
</evidence>
<dbReference type="InterPro" id="IPR000045">
    <property type="entry name" value="Prepilin_IV_endopep_pep"/>
</dbReference>
<accession>A0ABU1ZUA7</accession>